<dbReference type="EnsemblPlants" id="TraesCS7D02G080900.1">
    <property type="protein sequence ID" value="TraesCS7D02G080900.1.cds1"/>
    <property type="gene ID" value="TraesCS7D02G080900"/>
</dbReference>
<reference evidence="5" key="2">
    <citation type="submission" date="2018-10" db="UniProtKB">
        <authorList>
            <consortium name="EnsemblPlants"/>
        </authorList>
    </citation>
    <scope>IDENTIFICATION</scope>
</reference>
<evidence type="ECO:0000313" key="6">
    <source>
        <dbReference type="Proteomes" id="UP000019116"/>
    </source>
</evidence>
<accession>A0A3B6TIT7</accession>
<dbReference type="Gramene" id="TraesARI7D03G04373480.1">
    <property type="protein sequence ID" value="TraesARI7D03G04373480.1.CDS1"/>
    <property type="gene ID" value="TraesARI7D03G04373480"/>
</dbReference>
<dbReference type="CDD" id="cd03784">
    <property type="entry name" value="GT1_Gtf-like"/>
    <property type="match status" value="1"/>
</dbReference>
<dbReference type="OrthoDB" id="5835829at2759"/>
<evidence type="ECO:0000256" key="1">
    <source>
        <dbReference type="ARBA" id="ARBA00009995"/>
    </source>
</evidence>
<dbReference type="Gramene" id="TraesLDM7D03G04304340.1">
    <property type="protein sequence ID" value="TraesLDM7D03G04304340.1.CDS1"/>
    <property type="gene ID" value="TraesLDM7D03G04304340"/>
</dbReference>
<dbReference type="Gramene" id="TraesROB_scaffold_083953_01G000100.1">
    <property type="protein sequence ID" value="TraesROB_scaffold_083953_01G000100.1"/>
    <property type="gene ID" value="TraesROB_scaffold_083953_01G000100"/>
</dbReference>
<dbReference type="Proteomes" id="UP000019116">
    <property type="component" value="Chromosome 7D"/>
</dbReference>
<dbReference type="Gene3D" id="3.40.50.2000">
    <property type="entry name" value="Glycogen Phosphorylase B"/>
    <property type="match status" value="2"/>
</dbReference>
<dbReference type="Gramene" id="TraesJUL7D03G04341670.1">
    <property type="protein sequence ID" value="TraesJUL7D03G04341670.1.CDS1"/>
    <property type="gene ID" value="TraesJUL7D03G04341670"/>
</dbReference>
<feature type="region of interest" description="Disordered" evidence="4">
    <location>
        <begin position="261"/>
        <end position="280"/>
    </location>
</feature>
<dbReference type="PANTHER" id="PTHR48049:SF181">
    <property type="entry name" value="GLYCOSYLTRANSFERASE"/>
    <property type="match status" value="1"/>
</dbReference>
<dbReference type="AlphaFoldDB" id="A0A3B6TIT7"/>
<dbReference type="Gramene" id="TraesKAR7D01G0037190.1">
    <property type="protein sequence ID" value="cds.TraesKAR7D01G0037190.1"/>
    <property type="gene ID" value="TraesKAR7D01G0037190"/>
</dbReference>
<dbReference type="Gramene" id="TraesCLE_scaffold_123847_01G000100.1">
    <property type="protein sequence ID" value="TraesCLE_scaffold_123847_01G000100.1"/>
    <property type="gene ID" value="TraesCLE_scaffold_123847_01G000100"/>
</dbReference>
<dbReference type="Gramene" id="TraesCS7D02G080900.1">
    <property type="protein sequence ID" value="TraesCS7D02G080900.1.cds1"/>
    <property type="gene ID" value="TraesCS7D02G080900"/>
</dbReference>
<sequence length="525" mass="57825">MEIAAAAADSGAGELDVVVFPWLAFGRMIPYLELSKRLAARSNAVTFVSTPRNLARLPPVPAHLSARLRFVPLPLPAVEGLPEDAESTADVLPDKMGLLMKAMDGLADPLAAFLADAVAAGRRPDWIILDFCHHWVLPIADQHKVPCALFQILHAAIAAFLGPRWANAAHPRTEPEDFTVPPKWIPFPCTTFFLRHEAQWVAGAFHANASGVSDMDRLWHIWERCRLTIHRSCEELEPQIFSLLSDLFRKPAIPAGILLPAVPDDRDEDHPQNSSGGVSRPKVLRWLDDQPLKSVIYVALGSEAPLTLENIHELALGIELAGVRFLWALRKPAGTGNDEELLPAGFEERTRLRGPVCTGWVPQVTALAHGATGAFLTHCGWGSTIESFAFGLPLVMLPFIIDTPMIARAMAKRGIGVEVARDESDGSFDRDGVAVAVRRVMVEDEGKVFATNAKKLKDLVVDQGRQEQYIHELEDHYQKNFVCRRPRAGRRRRKAVGINTYMPMGPSAYTRPSGPLEVRLRGPSA</sequence>
<dbReference type="GO" id="GO:0035251">
    <property type="term" value="F:UDP-glucosyltransferase activity"/>
    <property type="evidence" value="ECO:0000318"/>
    <property type="project" value="GO_Central"/>
</dbReference>
<dbReference type="Gramene" id="TraesCS7D03G0184400.1">
    <property type="protein sequence ID" value="TraesCS7D03G0184400.1.CDS1"/>
    <property type="gene ID" value="TraesCS7D03G0184400"/>
</dbReference>
<name>A0A3B6TIT7_WHEAT</name>
<dbReference type="FunFam" id="3.40.50.2000:FF:000037">
    <property type="entry name" value="Glycosyltransferase"/>
    <property type="match status" value="1"/>
</dbReference>
<evidence type="ECO:0000256" key="3">
    <source>
        <dbReference type="ARBA" id="ARBA00022679"/>
    </source>
</evidence>
<dbReference type="Gramene" id="TraesMAC7D03G04290520.1">
    <property type="protein sequence ID" value="TraesMAC7D03G04290520.1.CDS1"/>
    <property type="gene ID" value="TraesMAC7D03G04290520"/>
</dbReference>
<dbReference type="PANTHER" id="PTHR48049">
    <property type="entry name" value="GLYCOSYLTRANSFERASE"/>
    <property type="match status" value="1"/>
</dbReference>
<reference evidence="5" key="1">
    <citation type="submission" date="2018-08" db="EMBL/GenBank/DDBJ databases">
        <authorList>
            <person name="Rossello M."/>
        </authorList>
    </citation>
    <scope>NUCLEOTIDE SEQUENCE [LARGE SCALE GENOMIC DNA]</scope>
    <source>
        <strain evidence="5">cv. Chinese Spring</strain>
    </source>
</reference>
<keyword evidence="6" id="KW-1185">Reference proteome</keyword>
<comment type="similarity">
    <text evidence="1">Belongs to the UDP-glycosyltransferase family.</text>
</comment>
<dbReference type="Gramene" id="TraesWEE_scaffold_171791_01G000100.1">
    <property type="protein sequence ID" value="TraesWEE_scaffold_171791_01G000100.1"/>
    <property type="gene ID" value="TraesWEE_scaffold_171791_01G000100"/>
</dbReference>
<dbReference type="Gramene" id="TraesNOR7D03G04346710.1">
    <property type="protein sequence ID" value="TraesNOR7D03G04346710.1.CDS1"/>
    <property type="gene ID" value="TraesNOR7D03G04346710"/>
</dbReference>
<evidence type="ECO:0000256" key="2">
    <source>
        <dbReference type="ARBA" id="ARBA00022676"/>
    </source>
</evidence>
<keyword evidence="2" id="KW-0328">Glycosyltransferase</keyword>
<keyword evidence="3" id="KW-0808">Transferase</keyword>
<evidence type="ECO:0000313" key="5">
    <source>
        <dbReference type="EnsemblPlants" id="TraesCS7D02G080900.1.cds1"/>
    </source>
</evidence>
<dbReference type="SUPFAM" id="SSF53756">
    <property type="entry name" value="UDP-Glycosyltransferase/glycogen phosphorylase"/>
    <property type="match status" value="1"/>
</dbReference>
<dbReference type="SMR" id="A0A3B6TIT7"/>
<dbReference type="FunFam" id="3.40.50.2000:FF:000088">
    <property type="entry name" value="Glycosyltransferase"/>
    <property type="match status" value="1"/>
</dbReference>
<organism evidence="5">
    <name type="scientific">Triticum aestivum</name>
    <name type="common">Wheat</name>
    <dbReference type="NCBI Taxonomy" id="4565"/>
    <lineage>
        <taxon>Eukaryota</taxon>
        <taxon>Viridiplantae</taxon>
        <taxon>Streptophyta</taxon>
        <taxon>Embryophyta</taxon>
        <taxon>Tracheophyta</taxon>
        <taxon>Spermatophyta</taxon>
        <taxon>Magnoliopsida</taxon>
        <taxon>Liliopsida</taxon>
        <taxon>Poales</taxon>
        <taxon>Poaceae</taxon>
        <taxon>BOP clade</taxon>
        <taxon>Pooideae</taxon>
        <taxon>Triticodae</taxon>
        <taxon>Triticeae</taxon>
        <taxon>Triticinae</taxon>
        <taxon>Triticum</taxon>
    </lineage>
</organism>
<dbReference type="Gramene" id="TraesSYM7D03G04350800.1">
    <property type="protein sequence ID" value="TraesSYM7D03G04350800.1.CDS1"/>
    <property type="gene ID" value="TraesSYM7D03G04350800"/>
</dbReference>
<evidence type="ECO:0008006" key="7">
    <source>
        <dbReference type="Google" id="ProtNLM"/>
    </source>
</evidence>
<dbReference type="GeneID" id="123167185"/>
<evidence type="ECO:0000256" key="4">
    <source>
        <dbReference type="SAM" id="MobiDB-lite"/>
    </source>
</evidence>
<dbReference type="RefSeq" id="XP_044440951.1">
    <property type="nucleotide sequence ID" value="XM_044585016.1"/>
</dbReference>
<dbReference type="Pfam" id="PF00201">
    <property type="entry name" value="UDPGT"/>
    <property type="match status" value="1"/>
</dbReference>
<proteinExistence type="inferred from homology"/>
<dbReference type="InterPro" id="IPR002213">
    <property type="entry name" value="UDP_glucos_trans"/>
</dbReference>
<dbReference type="Gramene" id="TraesJAG7D03G04281480.1">
    <property type="protein sequence ID" value="TraesJAG7D03G04281480.1.CDS1"/>
    <property type="gene ID" value="TraesJAG7D03G04281480"/>
</dbReference>
<dbReference type="STRING" id="4565.A0A3B6TIT7"/>
<dbReference type="OMA" id="GAFHANA"/>
<gene>
    <name evidence="5" type="primary">LOC123167185</name>
</gene>
<dbReference type="Gramene" id="TraesLAC7D03G04245020.1">
    <property type="protein sequence ID" value="TraesLAC7D03G04245020.1.CDS1"/>
    <property type="gene ID" value="TraesLAC7D03G04245020"/>
</dbReference>
<dbReference type="Gramene" id="TraesCAD_scaffold_167579_01G000100.1">
    <property type="protein sequence ID" value="TraesCAD_scaffold_167579_01G000100.1"/>
    <property type="gene ID" value="TraesCAD_scaffold_167579_01G000100"/>
</dbReference>
<dbReference type="InterPro" id="IPR050481">
    <property type="entry name" value="UDP-glycosyltransf_plant"/>
</dbReference>
<protein>
    <recommendedName>
        <fullName evidence="7">Glycosyltransferase</fullName>
    </recommendedName>
</protein>